<comment type="caution">
    <text evidence="1">The sequence shown here is derived from an EMBL/GenBank/DDBJ whole genome shotgun (WGS) entry which is preliminary data.</text>
</comment>
<proteinExistence type="predicted"/>
<dbReference type="Proteomes" id="UP000031552">
    <property type="component" value="Unassembled WGS sequence"/>
</dbReference>
<evidence type="ECO:0000313" key="1">
    <source>
        <dbReference type="EMBL" id="CDR33787.1"/>
    </source>
</evidence>
<sequence>MFNFAKLRVLFSLSLLVCILVAFSIDGFFVSKESLSCGKCSVEEKQYIYDMKTLDSLSYYLKNNS</sequence>
<keyword evidence="2" id="KW-1185">Reference proteome</keyword>
<protein>
    <submittedName>
        <fullName evidence="1">Membrane protein</fullName>
    </submittedName>
</protein>
<name>A0A090CYQ8_9BACT</name>
<reference evidence="1" key="1">
    <citation type="submission" date="2013-12" db="EMBL/GenBank/DDBJ databases">
        <authorList>
            <person name="Linke B."/>
        </authorList>
    </citation>
    <scope>NUCLEOTIDE SEQUENCE [LARGE SCALE GENOMIC DNA]</scope>
    <source>
        <strain evidence="1">CRIB-18</strain>
    </source>
</reference>
<dbReference type="RefSeq" id="WP_154017631.1">
    <property type="nucleotide sequence ID" value="NZ_CCEJ010000004.1"/>
</dbReference>
<dbReference type="EMBL" id="CCEJ010000004">
    <property type="protein sequence ID" value="CDR33787.1"/>
    <property type="molecule type" value="Genomic_DNA"/>
</dbReference>
<dbReference type="AlphaFoldDB" id="A0A090CYQ8"/>
<gene>
    <name evidence="1" type="ORF">CSEC_0960</name>
</gene>
<accession>A0A090CYQ8</accession>
<evidence type="ECO:0000313" key="2">
    <source>
        <dbReference type="Proteomes" id="UP000031552"/>
    </source>
</evidence>
<reference evidence="1" key="2">
    <citation type="submission" date="2014-09" db="EMBL/GenBank/DDBJ databases">
        <title>Criblamydia sequanensis harbors a mega-plasmid encoding arsenite resistance.</title>
        <authorList>
            <person name="Bertelli C."/>
            <person name="Goesmann A."/>
            <person name="Greub G."/>
        </authorList>
    </citation>
    <scope>NUCLEOTIDE SEQUENCE [LARGE SCALE GENOMIC DNA]</scope>
    <source>
        <strain evidence="1">CRIB-18</strain>
    </source>
</reference>
<organism evidence="1 2">
    <name type="scientific">Candidatus Criblamydia sequanensis CRIB-18</name>
    <dbReference type="NCBI Taxonomy" id="1437425"/>
    <lineage>
        <taxon>Bacteria</taxon>
        <taxon>Pseudomonadati</taxon>
        <taxon>Chlamydiota</taxon>
        <taxon>Chlamydiia</taxon>
        <taxon>Parachlamydiales</taxon>
        <taxon>Candidatus Criblamydiaceae</taxon>
        <taxon>Candidatus Criblamydia</taxon>
    </lineage>
</organism>